<sequence>MMSLPNCPYPSGGYALETVAKLLNIASSKLVSQMPYEIWLRKPVPYKHLRVWGSPPIRQETSGRQTTIKI</sequence>
<reference evidence="1" key="2">
    <citation type="journal article" date="2024" name="Plant">
        <title>Genomic evolution and insights into agronomic trait innovations of Sesamum species.</title>
        <authorList>
            <person name="Miao H."/>
            <person name="Wang L."/>
            <person name="Qu L."/>
            <person name="Liu H."/>
            <person name="Sun Y."/>
            <person name="Le M."/>
            <person name="Wang Q."/>
            <person name="Wei S."/>
            <person name="Zheng Y."/>
            <person name="Lin W."/>
            <person name="Duan Y."/>
            <person name="Cao H."/>
            <person name="Xiong S."/>
            <person name="Wang X."/>
            <person name="Wei L."/>
            <person name="Li C."/>
            <person name="Ma Q."/>
            <person name="Ju M."/>
            <person name="Zhao R."/>
            <person name="Li G."/>
            <person name="Mu C."/>
            <person name="Tian Q."/>
            <person name="Mei H."/>
            <person name="Zhang T."/>
            <person name="Gao T."/>
            <person name="Zhang H."/>
        </authorList>
    </citation>
    <scope>NUCLEOTIDE SEQUENCE</scope>
    <source>
        <strain evidence="1">G02</strain>
    </source>
</reference>
<reference evidence="1" key="1">
    <citation type="submission" date="2020-06" db="EMBL/GenBank/DDBJ databases">
        <authorList>
            <person name="Li T."/>
            <person name="Hu X."/>
            <person name="Zhang T."/>
            <person name="Song X."/>
            <person name="Zhang H."/>
            <person name="Dai N."/>
            <person name="Sheng W."/>
            <person name="Hou X."/>
            <person name="Wei L."/>
        </authorList>
    </citation>
    <scope>NUCLEOTIDE SEQUENCE</scope>
    <source>
        <strain evidence="1">G02</strain>
        <tissue evidence="1">Leaf</tissue>
    </source>
</reference>
<protein>
    <submittedName>
        <fullName evidence="1">Uncharacterized protein</fullName>
    </submittedName>
</protein>
<name>A0AAW2L4Q2_SESRA</name>
<proteinExistence type="predicted"/>
<gene>
    <name evidence="1" type="ORF">Sradi_5721800</name>
</gene>
<comment type="caution">
    <text evidence="1">The sequence shown here is derived from an EMBL/GenBank/DDBJ whole genome shotgun (WGS) entry which is preliminary data.</text>
</comment>
<dbReference type="AlphaFoldDB" id="A0AAW2L4Q2"/>
<evidence type="ECO:0000313" key="1">
    <source>
        <dbReference type="EMBL" id="KAL0313225.1"/>
    </source>
</evidence>
<accession>A0AAW2L4Q2</accession>
<dbReference type="EMBL" id="JACGWJ010000026">
    <property type="protein sequence ID" value="KAL0313225.1"/>
    <property type="molecule type" value="Genomic_DNA"/>
</dbReference>
<organism evidence="1">
    <name type="scientific">Sesamum radiatum</name>
    <name type="common">Black benniseed</name>
    <dbReference type="NCBI Taxonomy" id="300843"/>
    <lineage>
        <taxon>Eukaryota</taxon>
        <taxon>Viridiplantae</taxon>
        <taxon>Streptophyta</taxon>
        <taxon>Embryophyta</taxon>
        <taxon>Tracheophyta</taxon>
        <taxon>Spermatophyta</taxon>
        <taxon>Magnoliopsida</taxon>
        <taxon>eudicotyledons</taxon>
        <taxon>Gunneridae</taxon>
        <taxon>Pentapetalae</taxon>
        <taxon>asterids</taxon>
        <taxon>lamiids</taxon>
        <taxon>Lamiales</taxon>
        <taxon>Pedaliaceae</taxon>
        <taxon>Sesamum</taxon>
    </lineage>
</organism>